<evidence type="ECO:0000256" key="1">
    <source>
        <dbReference type="SAM" id="Phobius"/>
    </source>
</evidence>
<keyword evidence="3" id="KW-1185">Reference proteome</keyword>
<accession>A0A177DQ10</accession>
<dbReference type="RefSeq" id="XP_018387027.1">
    <property type="nucleotide sequence ID" value="XM_018528334.1"/>
</dbReference>
<dbReference type="AlphaFoldDB" id="A0A177DQ10"/>
<sequence length="100" mass="11298">MPALPTTTHATTAHHGTDWPLLWVIIGVISIILFQIFIAIALIRWANLRSKARWRDLQNRGIAILDGPSLIWRDAIPPAPTVSTYNLRHKLQISNEQVSQ</sequence>
<protein>
    <submittedName>
        <fullName evidence="2">Uncharacterized protein</fullName>
    </submittedName>
</protein>
<keyword evidence="1" id="KW-0812">Transmembrane</keyword>
<proteinExistence type="predicted"/>
<dbReference type="Proteomes" id="UP000077248">
    <property type="component" value="Unassembled WGS sequence"/>
</dbReference>
<keyword evidence="1" id="KW-0472">Membrane</keyword>
<gene>
    <name evidence="2" type="ORF">CC77DRAFT_1060407</name>
</gene>
<dbReference type="GeneID" id="29113928"/>
<keyword evidence="1" id="KW-1133">Transmembrane helix</keyword>
<feature type="transmembrane region" description="Helical" evidence="1">
    <location>
        <begin position="20"/>
        <end position="43"/>
    </location>
</feature>
<organism evidence="2 3">
    <name type="scientific">Alternaria alternata</name>
    <name type="common">Alternaria rot fungus</name>
    <name type="synonym">Torula alternata</name>
    <dbReference type="NCBI Taxonomy" id="5599"/>
    <lineage>
        <taxon>Eukaryota</taxon>
        <taxon>Fungi</taxon>
        <taxon>Dikarya</taxon>
        <taxon>Ascomycota</taxon>
        <taxon>Pezizomycotina</taxon>
        <taxon>Dothideomycetes</taxon>
        <taxon>Pleosporomycetidae</taxon>
        <taxon>Pleosporales</taxon>
        <taxon>Pleosporineae</taxon>
        <taxon>Pleosporaceae</taxon>
        <taxon>Alternaria</taxon>
        <taxon>Alternaria sect. Alternaria</taxon>
        <taxon>Alternaria alternata complex</taxon>
    </lineage>
</organism>
<dbReference type="EMBL" id="KV441476">
    <property type="protein sequence ID" value="OAG21606.1"/>
    <property type="molecule type" value="Genomic_DNA"/>
</dbReference>
<reference evidence="2 3" key="1">
    <citation type="submission" date="2016-05" db="EMBL/GenBank/DDBJ databases">
        <title>Comparative analysis of secretome profiles of manganese(II)-oxidizing ascomycete fungi.</title>
        <authorList>
            <consortium name="DOE Joint Genome Institute"/>
            <person name="Zeiner C.A."/>
            <person name="Purvine S.O."/>
            <person name="Zink E.M."/>
            <person name="Wu S."/>
            <person name="Pasa-Tolic L."/>
            <person name="Chaput D.L."/>
            <person name="Haridas S."/>
            <person name="Grigoriev I.V."/>
            <person name="Santelli C.M."/>
            <person name="Hansel C.M."/>
        </authorList>
    </citation>
    <scope>NUCLEOTIDE SEQUENCE [LARGE SCALE GENOMIC DNA]</scope>
    <source>
        <strain evidence="2 3">SRC1lrK2f</strain>
    </source>
</reference>
<dbReference type="KEGG" id="aalt:CC77DRAFT_1060407"/>
<evidence type="ECO:0000313" key="2">
    <source>
        <dbReference type="EMBL" id="OAG21606.1"/>
    </source>
</evidence>
<evidence type="ECO:0000313" key="3">
    <source>
        <dbReference type="Proteomes" id="UP000077248"/>
    </source>
</evidence>
<name>A0A177DQ10_ALTAL</name>
<dbReference type="VEuPathDB" id="FungiDB:CC77DRAFT_1060407"/>